<organism evidence="3 4">
    <name type="scientific">Flavivirga spongiicola</name>
    <dbReference type="NCBI Taxonomy" id="421621"/>
    <lineage>
        <taxon>Bacteria</taxon>
        <taxon>Pseudomonadati</taxon>
        <taxon>Bacteroidota</taxon>
        <taxon>Flavobacteriia</taxon>
        <taxon>Flavobacteriales</taxon>
        <taxon>Flavobacteriaceae</taxon>
        <taxon>Flavivirga</taxon>
    </lineage>
</organism>
<reference evidence="3 4" key="1">
    <citation type="submission" date="2022-09" db="EMBL/GenBank/DDBJ databases">
        <title>Genome sequencing of Flavivirga sp. MEBiC05379.</title>
        <authorList>
            <person name="Oh H.-M."/>
            <person name="Kwon K.K."/>
            <person name="Park M.J."/>
            <person name="Yang S.-H."/>
        </authorList>
    </citation>
    <scope>NUCLEOTIDE SEQUENCE [LARGE SCALE GENOMIC DNA]</scope>
    <source>
        <strain evidence="3 4">MEBiC05379</strain>
    </source>
</reference>
<feature type="region of interest" description="Disordered" evidence="1">
    <location>
        <begin position="1"/>
        <end position="21"/>
    </location>
</feature>
<keyword evidence="4" id="KW-1185">Reference proteome</keyword>
<name>A0ABU7XS22_9FLAO</name>
<feature type="transmembrane region" description="Helical" evidence="2">
    <location>
        <begin position="26"/>
        <end position="44"/>
    </location>
</feature>
<evidence type="ECO:0000313" key="4">
    <source>
        <dbReference type="Proteomes" id="UP001337305"/>
    </source>
</evidence>
<gene>
    <name evidence="3" type="ORF">N1F79_08660</name>
</gene>
<protein>
    <submittedName>
        <fullName evidence="3">Uncharacterized protein</fullName>
    </submittedName>
</protein>
<evidence type="ECO:0000256" key="1">
    <source>
        <dbReference type="SAM" id="MobiDB-lite"/>
    </source>
</evidence>
<dbReference type="EMBL" id="JAODOP010000004">
    <property type="protein sequence ID" value="MEF3833201.1"/>
    <property type="molecule type" value="Genomic_DNA"/>
</dbReference>
<comment type="caution">
    <text evidence="3">The sequence shown here is derived from an EMBL/GenBank/DDBJ whole genome shotgun (WGS) entry which is preliminary data.</text>
</comment>
<proteinExistence type="predicted"/>
<dbReference type="RefSeq" id="WP_303305551.1">
    <property type="nucleotide sequence ID" value="NZ_JAODOP010000004.1"/>
</dbReference>
<evidence type="ECO:0000256" key="2">
    <source>
        <dbReference type="SAM" id="Phobius"/>
    </source>
</evidence>
<dbReference type="Proteomes" id="UP001337305">
    <property type="component" value="Unassembled WGS sequence"/>
</dbReference>
<evidence type="ECO:0000313" key="3">
    <source>
        <dbReference type="EMBL" id="MEF3833201.1"/>
    </source>
</evidence>
<keyword evidence="2" id="KW-0812">Transmembrane</keyword>
<keyword evidence="2" id="KW-0472">Membrane</keyword>
<sequence length="45" mass="5211">MNKKRKRPDDYNSAFKGEHGQNNLNGCIYVIIFVLVLLGINQIFE</sequence>
<keyword evidence="2" id="KW-1133">Transmembrane helix</keyword>
<accession>A0ABU7XS22</accession>